<dbReference type="Proteomes" id="UP001056120">
    <property type="component" value="Linkage Group LG06"/>
</dbReference>
<gene>
    <name evidence="1" type="ORF">L1987_17069</name>
</gene>
<protein>
    <submittedName>
        <fullName evidence="1">Uncharacterized protein</fullName>
    </submittedName>
</protein>
<proteinExistence type="predicted"/>
<evidence type="ECO:0000313" key="1">
    <source>
        <dbReference type="EMBL" id="KAI3812362.1"/>
    </source>
</evidence>
<accession>A0ACB9IW90</accession>
<name>A0ACB9IW90_9ASTR</name>
<evidence type="ECO:0000313" key="2">
    <source>
        <dbReference type="Proteomes" id="UP001056120"/>
    </source>
</evidence>
<keyword evidence="2" id="KW-1185">Reference proteome</keyword>
<reference evidence="2" key="1">
    <citation type="journal article" date="2022" name="Mol. Ecol. Resour.">
        <title>The genomes of chicory, endive, great burdock and yacon provide insights into Asteraceae palaeo-polyploidization history and plant inulin production.</title>
        <authorList>
            <person name="Fan W."/>
            <person name="Wang S."/>
            <person name="Wang H."/>
            <person name="Wang A."/>
            <person name="Jiang F."/>
            <person name="Liu H."/>
            <person name="Zhao H."/>
            <person name="Xu D."/>
            <person name="Zhang Y."/>
        </authorList>
    </citation>
    <scope>NUCLEOTIDE SEQUENCE [LARGE SCALE GENOMIC DNA]</scope>
    <source>
        <strain evidence="2">cv. Yunnan</strain>
    </source>
</reference>
<dbReference type="EMBL" id="CM042023">
    <property type="protein sequence ID" value="KAI3812362.1"/>
    <property type="molecule type" value="Genomic_DNA"/>
</dbReference>
<sequence length="265" mass="29741">MRSDDERPDGERPWQEVQRMKSIGFSRPNIGGGRREDPRQTTFYVANLPNGTKDNDLENRFDSYGKVADAYVAAKRDRSGGLFGFVRFTGVADKWETERSLSMVNLNNARLFVNLAKFDRGGKTCFREKIKVPLPSQVGQPLHYREAGYKDLDRGNKSSRDVLLKNQSILHPVLEVTVRDDADIDAIQCESSRPSPFPDLNSQILRSPQDEHGNSELVGVGGGNRIDNIRSTEVGETINMGKELGVNLENLEELVRTVIEGEMET</sequence>
<comment type="caution">
    <text evidence="1">The sequence shown here is derived from an EMBL/GenBank/DDBJ whole genome shotgun (WGS) entry which is preliminary data.</text>
</comment>
<organism evidence="1 2">
    <name type="scientific">Smallanthus sonchifolius</name>
    <dbReference type="NCBI Taxonomy" id="185202"/>
    <lineage>
        <taxon>Eukaryota</taxon>
        <taxon>Viridiplantae</taxon>
        <taxon>Streptophyta</taxon>
        <taxon>Embryophyta</taxon>
        <taxon>Tracheophyta</taxon>
        <taxon>Spermatophyta</taxon>
        <taxon>Magnoliopsida</taxon>
        <taxon>eudicotyledons</taxon>
        <taxon>Gunneridae</taxon>
        <taxon>Pentapetalae</taxon>
        <taxon>asterids</taxon>
        <taxon>campanulids</taxon>
        <taxon>Asterales</taxon>
        <taxon>Asteraceae</taxon>
        <taxon>Asteroideae</taxon>
        <taxon>Heliantheae alliance</taxon>
        <taxon>Millerieae</taxon>
        <taxon>Smallanthus</taxon>
    </lineage>
</organism>
<reference evidence="1 2" key="2">
    <citation type="journal article" date="2022" name="Mol. Ecol. Resour.">
        <title>The genomes of chicory, endive, great burdock and yacon provide insights into Asteraceae paleo-polyploidization history and plant inulin production.</title>
        <authorList>
            <person name="Fan W."/>
            <person name="Wang S."/>
            <person name="Wang H."/>
            <person name="Wang A."/>
            <person name="Jiang F."/>
            <person name="Liu H."/>
            <person name="Zhao H."/>
            <person name="Xu D."/>
            <person name="Zhang Y."/>
        </authorList>
    </citation>
    <scope>NUCLEOTIDE SEQUENCE [LARGE SCALE GENOMIC DNA]</scope>
    <source>
        <strain evidence="2">cv. Yunnan</strain>
        <tissue evidence="1">Leaves</tissue>
    </source>
</reference>